<keyword evidence="1" id="KW-0805">Transcription regulation</keyword>
<feature type="domain" description="HTH luxR-type" evidence="4">
    <location>
        <begin position="193"/>
        <end position="253"/>
    </location>
</feature>
<evidence type="ECO:0000313" key="6">
    <source>
        <dbReference type="Proteomes" id="UP000610862"/>
    </source>
</evidence>
<dbReference type="InterPro" id="IPR029016">
    <property type="entry name" value="GAF-like_dom_sf"/>
</dbReference>
<evidence type="ECO:0000256" key="2">
    <source>
        <dbReference type="ARBA" id="ARBA00023125"/>
    </source>
</evidence>
<reference evidence="5" key="1">
    <citation type="submission" date="2020-08" db="EMBL/GenBank/DDBJ databases">
        <title>Genome public.</title>
        <authorList>
            <person name="Liu C."/>
            <person name="Sun Q."/>
        </authorList>
    </citation>
    <scope>NUCLEOTIDE SEQUENCE</scope>
    <source>
        <strain evidence="5">NSJ-24</strain>
    </source>
</reference>
<comment type="caution">
    <text evidence="5">The sequence shown here is derived from an EMBL/GenBank/DDBJ whole genome shotgun (WGS) entry which is preliminary data.</text>
</comment>
<dbReference type="Gene3D" id="3.30.450.40">
    <property type="match status" value="1"/>
</dbReference>
<dbReference type="PRINTS" id="PR00038">
    <property type="entry name" value="HTHLUXR"/>
</dbReference>
<evidence type="ECO:0000256" key="3">
    <source>
        <dbReference type="ARBA" id="ARBA00023163"/>
    </source>
</evidence>
<organism evidence="5 6">
    <name type="scientific">Lentihominibacter hominis</name>
    <dbReference type="NCBI Taxonomy" id="2763645"/>
    <lineage>
        <taxon>Bacteria</taxon>
        <taxon>Bacillati</taxon>
        <taxon>Bacillota</taxon>
        <taxon>Clostridia</taxon>
        <taxon>Peptostreptococcales</taxon>
        <taxon>Anaerovoracaceae</taxon>
        <taxon>Lentihominibacter</taxon>
    </lineage>
</organism>
<dbReference type="SUPFAM" id="SSF55781">
    <property type="entry name" value="GAF domain-like"/>
    <property type="match status" value="1"/>
</dbReference>
<dbReference type="AlphaFoldDB" id="A0A926E953"/>
<dbReference type="GO" id="GO:0003677">
    <property type="term" value="F:DNA binding"/>
    <property type="evidence" value="ECO:0007669"/>
    <property type="project" value="UniProtKB-KW"/>
</dbReference>
<accession>A0A926E953</accession>
<evidence type="ECO:0000256" key="1">
    <source>
        <dbReference type="ARBA" id="ARBA00023015"/>
    </source>
</evidence>
<dbReference type="Gene3D" id="1.10.10.10">
    <property type="entry name" value="Winged helix-like DNA-binding domain superfamily/Winged helix DNA-binding domain"/>
    <property type="match status" value="1"/>
</dbReference>
<dbReference type="EMBL" id="JACRTA010000001">
    <property type="protein sequence ID" value="MBC8568039.1"/>
    <property type="molecule type" value="Genomic_DNA"/>
</dbReference>
<dbReference type="Proteomes" id="UP000610862">
    <property type="component" value="Unassembled WGS sequence"/>
</dbReference>
<dbReference type="InterPro" id="IPR036388">
    <property type="entry name" value="WH-like_DNA-bd_sf"/>
</dbReference>
<dbReference type="PROSITE" id="PS50043">
    <property type="entry name" value="HTH_LUXR_2"/>
    <property type="match status" value="1"/>
</dbReference>
<dbReference type="PANTHER" id="PTHR44688:SF16">
    <property type="entry name" value="DNA-BINDING TRANSCRIPTIONAL ACTIVATOR DEVR_DOSR"/>
    <property type="match status" value="1"/>
</dbReference>
<gene>
    <name evidence="5" type="ORF">H8692_04565</name>
</gene>
<keyword evidence="6" id="KW-1185">Reference proteome</keyword>
<evidence type="ECO:0000313" key="5">
    <source>
        <dbReference type="EMBL" id="MBC8568039.1"/>
    </source>
</evidence>
<sequence>MYKFEGNDVSLMNHIIYTIYNVENIDDMRMDFLKLLKHLIPFDTANFYLIESDSDGVHTFKSLINENTLKNPNVDDVLQKHMKTGFEIDNMHWLYDTKKSSAYRLTDLISEDIFTATDYYKELFVPFNLHFGAQTTLVKNGDLVGLLGLFRCKPAPNFTDKEIFQLDCLKDHLSVRLYNARMPKDPYHAGHEGYRQKYDLTPREYEILVLLFNGLSNDQIVQKLFISENTLRRHIYNLFSKLGIQERWQLYFL</sequence>
<name>A0A926E953_9FIRM</name>
<keyword evidence="2" id="KW-0238">DNA-binding</keyword>
<keyword evidence="3" id="KW-0804">Transcription</keyword>
<protein>
    <recommendedName>
        <fullName evidence="4">HTH luxR-type domain-containing protein</fullName>
    </recommendedName>
</protein>
<dbReference type="Pfam" id="PF00196">
    <property type="entry name" value="GerE"/>
    <property type="match status" value="1"/>
</dbReference>
<dbReference type="SUPFAM" id="SSF46894">
    <property type="entry name" value="C-terminal effector domain of the bipartite response regulators"/>
    <property type="match status" value="1"/>
</dbReference>
<dbReference type="GO" id="GO:0006355">
    <property type="term" value="P:regulation of DNA-templated transcription"/>
    <property type="evidence" value="ECO:0007669"/>
    <property type="project" value="InterPro"/>
</dbReference>
<proteinExistence type="predicted"/>
<dbReference type="CDD" id="cd06170">
    <property type="entry name" value="LuxR_C_like"/>
    <property type="match status" value="1"/>
</dbReference>
<dbReference type="PANTHER" id="PTHR44688">
    <property type="entry name" value="DNA-BINDING TRANSCRIPTIONAL ACTIVATOR DEVR_DOSR"/>
    <property type="match status" value="1"/>
</dbReference>
<dbReference type="InterPro" id="IPR000792">
    <property type="entry name" value="Tscrpt_reg_LuxR_C"/>
</dbReference>
<evidence type="ECO:0000259" key="4">
    <source>
        <dbReference type="PROSITE" id="PS50043"/>
    </source>
</evidence>
<dbReference type="SMART" id="SM00421">
    <property type="entry name" value="HTH_LUXR"/>
    <property type="match status" value="1"/>
</dbReference>
<dbReference type="InterPro" id="IPR016032">
    <property type="entry name" value="Sig_transdc_resp-reg_C-effctor"/>
</dbReference>
<dbReference type="RefSeq" id="WP_187525070.1">
    <property type="nucleotide sequence ID" value="NZ_JACRTA010000001.1"/>
</dbReference>